<gene>
    <name evidence="2" type="ORF">HMPREF9195_00921</name>
</gene>
<dbReference type="AlphaFoldDB" id="A0AA87NUU3"/>
<evidence type="ECO:0000313" key="3">
    <source>
        <dbReference type="Proteomes" id="UP000014634"/>
    </source>
</evidence>
<dbReference type="Proteomes" id="UP000014634">
    <property type="component" value="Unassembled WGS sequence"/>
</dbReference>
<sequence>MKRFIIILLLLLTPAVFCFADTPYALFVENDHWIYDAMHILSVESRQTTLANRQPLSKGELAEYFSTFDNAAIPQASEPLYRMMQGYFSGHSFLFTRKYFTFDVNGIFTLQGQYVHNRENEPRLDSFLRYNRTPAVVSIPMHVMFTRYVDFFANFSLKKNYWAAELSYPYTNLPLEGNAFDMTFPTQAGLSLGNHFFNFTIGRGALNIGRSLAGSMLIADTVDRMDYMTASLFYKKAHLSLSVLELEPTRFLFSHEVSFRPLSWLMFRLYEGVVLNAPFDPRYLNPMMIFHNYYGWRDPSFNKSTAGAPNSDEGKALIGCQIGLSVEIVPIHGLRLYGHYGQNQYQLAFERKNYPLARNIPNGLGGSAGIEYIHPFSFGHLSITGEFLYASPWMYIMENKHVSLYHRRRDTIAGKEKFNDYIMAWIGNPYGPDTMGAFLQISLTEPQKYRAKLGYRFLVKGENEEKFFDPKQETGKDIYYPPKYHYKPIVDAKTPSANPAYFHTISLGGSYRVIKQLDLNAGLNWTIVTGKKSGHAVDIYSSVKYTIR</sequence>
<evidence type="ECO:0000256" key="1">
    <source>
        <dbReference type="SAM" id="SignalP"/>
    </source>
</evidence>
<proteinExistence type="predicted"/>
<dbReference type="Gene3D" id="2.40.160.130">
    <property type="entry name" value="Capsule assembly protein Wzi"/>
    <property type="match status" value="1"/>
</dbReference>
<reference evidence="2 3" key="1">
    <citation type="submission" date="2013-04" db="EMBL/GenBank/DDBJ databases">
        <title>The Genome Sequence of Treponema medium ATCC 700293.</title>
        <authorList>
            <consortium name="The Broad Institute Genomics Platform"/>
            <person name="Earl A."/>
            <person name="Ward D."/>
            <person name="Feldgarden M."/>
            <person name="Gevers D."/>
            <person name="Leonetti C."/>
            <person name="Blanton J.M."/>
            <person name="Dewhirst F.E."/>
            <person name="Izard J."/>
            <person name="Walker B."/>
            <person name="Young S."/>
            <person name="Zeng Q."/>
            <person name="Gargeya S."/>
            <person name="Fitzgerald M."/>
            <person name="Haas B."/>
            <person name="Abouelleil A."/>
            <person name="Allen A.W."/>
            <person name="Alvarado L."/>
            <person name="Arachchi H.M."/>
            <person name="Berlin A.M."/>
            <person name="Chapman S.B."/>
            <person name="Gainer-Dewar J."/>
            <person name="Goldberg J."/>
            <person name="Griggs A."/>
            <person name="Gujja S."/>
            <person name="Hansen M."/>
            <person name="Howarth C."/>
            <person name="Imamovic A."/>
            <person name="Ireland A."/>
            <person name="Larimer J."/>
            <person name="McCowan C."/>
            <person name="Murphy C."/>
            <person name="Pearson M."/>
            <person name="Poon T.W."/>
            <person name="Priest M."/>
            <person name="Roberts A."/>
            <person name="Saif S."/>
            <person name="Shea T."/>
            <person name="Sisk P."/>
            <person name="Sykes S."/>
            <person name="Wortman J."/>
            <person name="Nusbaum C."/>
            <person name="Birren B."/>
        </authorList>
    </citation>
    <scope>NUCLEOTIDE SEQUENCE [LARGE SCALE GENOMIC DNA]</scope>
    <source>
        <strain evidence="2 3">ATCC 700293</strain>
    </source>
</reference>
<evidence type="ECO:0000313" key="2">
    <source>
        <dbReference type="EMBL" id="EPF29140.1"/>
    </source>
</evidence>
<feature type="chain" id="PRO_5041646366" description="Capsule assembly protein Wzi" evidence="1">
    <location>
        <begin position="21"/>
        <end position="548"/>
    </location>
</feature>
<dbReference type="InterPro" id="IPR038636">
    <property type="entry name" value="Wzi_sf"/>
</dbReference>
<keyword evidence="1" id="KW-0732">Signal</keyword>
<organism evidence="2 3">
    <name type="scientific">Treponema medium ATCC 700293</name>
    <dbReference type="NCBI Taxonomy" id="1125700"/>
    <lineage>
        <taxon>Bacteria</taxon>
        <taxon>Pseudomonadati</taxon>
        <taxon>Spirochaetota</taxon>
        <taxon>Spirochaetia</taxon>
        <taxon>Spirochaetales</taxon>
        <taxon>Treponemataceae</taxon>
        <taxon>Treponema</taxon>
    </lineage>
</organism>
<dbReference type="RefSeq" id="WP_016522884.1">
    <property type="nucleotide sequence ID" value="NZ_KE332517.1"/>
</dbReference>
<feature type="signal peptide" evidence="1">
    <location>
        <begin position="1"/>
        <end position="20"/>
    </location>
</feature>
<protein>
    <recommendedName>
        <fullName evidence="4">Capsule assembly protein Wzi</fullName>
    </recommendedName>
</protein>
<name>A0AA87NUU3_TREMD</name>
<evidence type="ECO:0008006" key="4">
    <source>
        <dbReference type="Google" id="ProtNLM"/>
    </source>
</evidence>
<comment type="caution">
    <text evidence="2">The sequence shown here is derived from an EMBL/GenBank/DDBJ whole genome shotgun (WGS) entry which is preliminary data.</text>
</comment>
<accession>A0AA87NUU3</accession>
<dbReference type="EMBL" id="ATFE01000006">
    <property type="protein sequence ID" value="EPF29140.1"/>
    <property type="molecule type" value="Genomic_DNA"/>
</dbReference>